<dbReference type="EMBL" id="JANBOH010000136">
    <property type="protein sequence ID" value="KAJ1644888.1"/>
    <property type="molecule type" value="Genomic_DNA"/>
</dbReference>
<dbReference type="InterPro" id="IPR045840">
    <property type="entry name" value="Ariadne"/>
</dbReference>
<dbReference type="PROSITE" id="PS50089">
    <property type="entry name" value="ZF_RING_2"/>
    <property type="match status" value="1"/>
</dbReference>
<evidence type="ECO:0000313" key="13">
    <source>
        <dbReference type="EMBL" id="KAJ1644888.1"/>
    </source>
</evidence>
<dbReference type="AlphaFoldDB" id="A0A9W7XK23"/>
<feature type="compositionally biased region" description="Low complexity" evidence="10">
    <location>
        <begin position="62"/>
        <end position="73"/>
    </location>
</feature>
<comment type="caution">
    <text evidence="13">The sequence shown here is derived from an EMBL/GenBank/DDBJ whole genome shotgun (WGS) entry which is preliminary data.</text>
</comment>
<evidence type="ECO:0000256" key="1">
    <source>
        <dbReference type="ARBA" id="ARBA00001798"/>
    </source>
</evidence>
<evidence type="ECO:0000259" key="11">
    <source>
        <dbReference type="PROSITE" id="PS50089"/>
    </source>
</evidence>
<feature type="domain" description="RING-type" evidence="12">
    <location>
        <begin position="185"/>
        <end position="400"/>
    </location>
</feature>
<protein>
    <recommendedName>
        <fullName evidence="2">RBR-type E3 ubiquitin transferase</fullName>
        <ecNumber evidence="2">2.3.2.31</ecNumber>
    </recommendedName>
</protein>
<dbReference type="InterPro" id="IPR017907">
    <property type="entry name" value="Znf_RING_CS"/>
</dbReference>
<dbReference type="InterPro" id="IPR031127">
    <property type="entry name" value="E3_UB_ligase_RBR"/>
</dbReference>
<keyword evidence="6 9" id="KW-0863">Zinc-finger</keyword>
<feature type="compositionally biased region" description="Acidic residues" evidence="10">
    <location>
        <begin position="33"/>
        <end position="47"/>
    </location>
</feature>
<evidence type="ECO:0000256" key="8">
    <source>
        <dbReference type="ARBA" id="ARBA00022833"/>
    </source>
</evidence>
<dbReference type="Gene3D" id="1.20.120.1750">
    <property type="match status" value="1"/>
</dbReference>
<dbReference type="EC" id="2.3.2.31" evidence="2"/>
<evidence type="ECO:0000256" key="3">
    <source>
        <dbReference type="ARBA" id="ARBA00022679"/>
    </source>
</evidence>
<dbReference type="Proteomes" id="UP001145021">
    <property type="component" value="Unassembled WGS sequence"/>
</dbReference>
<dbReference type="Gene3D" id="3.30.40.10">
    <property type="entry name" value="Zinc/RING finger domain, C3HC4 (zinc finger)"/>
    <property type="match status" value="1"/>
</dbReference>
<evidence type="ECO:0000256" key="2">
    <source>
        <dbReference type="ARBA" id="ARBA00012251"/>
    </source>
</evidence>
<dbReference type="CDD" id="cd20356">
    <property type="entry name" value="Rcat_RBR_HHARI-like"/>
    <property type="match status" value="1"/>
</dbReference>
<feature type="domain" description="RING-type" evidence="11">
    <location>
        <begin position="189"/>
        <end position="237"/>
    </location>
</feature>
<feature type="compositionally biased region" description="Acidic residues" evidence="10">
    <location>
        <begin position="7"/>
        <end position="27"/>
    </location>
</feature>
<evidence type="ECO:0000256" key="5">
    <source>
        <dbReference type="ARBA" id="ARBA00022737"/>
    </source>
</evidence>
<dbReference type="InterPro" id="IPR013083">
    <property type="entry name" value="Znf_RING/FYVE/PHD"/>
</dbReference>
<proteinExistence type="predicted"/>
<dbReference type="Pfam" id="PF19422">
    <property type="entry name" value="Ariadne"/>
    <property type="match status" value="1"/>
</dbReference>
<keyword evidence="4" id="KW-0479">Metal-binding</keyword>
<name>A0A9W7XK23_9FUNG</name>
<evidence type="ECO:0000259" key="12">
    <source>
        <dbReference type="PROSITE" id="PS51873"/>
    </source>
</evidence>
<dbReference type="FunFam" id="3.30.40.10:FF:000019">
    <property type="entry name" value="RBR-type E3 ubiquitin transferase"/>
    <property type="match status" value="1"/>
</dbReference>
<dbReference type="PANTHER" id="PTHR11685">
    <property type="entry name" value="RBR FAMILY RING FINGER AND IBR DOMAIN-CONTAINING"/>
    <property type="match status" value="1"/>
</dbReference>
<keyword evidence="14" id="KW-1185">Reference proteome</keyword>
<dbReference type="InterPro" id="IPR001841">
    <property type="entry name" value="Znf_RING"/>
</dbReference>
<evidence type="ECO:0000256" key="4">
    <source>
        <dbReference type="ARBA" id="ARBA00022723"/>
    </source>
</evidence>
<dbReference type="InterPro" id="IPR002867">
    <property type="entry name" value="IBR_dom"/>
</dbReference>
<organism evidence="13 14">
    <name type="scientific">Coemansia asiatica</name>
    <dbReference type="NCBI Taxonomy" id="1052880"/>
    <lineage>
        <taxon>Eukaryota</taxon>
        <taxon>Fungi</taxon>
        <taxon>Fungi incertae sedis</taxon>
        <taxon>Zoopagomycota</taxon>
        <taxon>Kickxellomycotina</taxon>
        <taxon>Kickxellomycetes</taxon>
        <taxon>Kickxellales</taxon>
        <taxon>Kickxellaceae</taxon>
        <taxon>Coemansia</taxon>
    </lineage>
</organism>
<evidence type="ECO:0000256" key="10">
    <source>
        <dbReference type="SAM" id="MobiDB-lite"/>
    </source>
</evidence>
<evidence type="ECO:0000313" key="14">
    <source>
        <dbReference type="Proteomes" id="UP001145021"/>
    </source>
</evidence>
<dbReference type="GO" id="GO:0061630">
    <property type="term" value="F:ubiquitin protein ligase activity"/>
    <property type="evidence" value="ECO:0007669"/>
    <property type="project" value="UniProtKB-EC"/>
</dbReference>
<dbReference type="GO" id="GO:0008270">
    <property type="term" value="F:zinc ion binding"/>
    <property type="evidence" value="ECO:0007669"/>
    <property type="project" value="UniProtKB-KW"/>
</dbReference>
<comment type="catalytic activity">
    <reaction evidence="1">
        <text>[E2 ubiquitin-conjugating enzyme]-S-ubiquitinyl-L-cysteine + [acceptor protein]-L-lysine = [E2 ubiquitin-conjugating enzyme]-L-cysteine + [acceptor protein]-N(6)-ubiquitinyl-L-lysine.</text>
        <dbReference type="EC" id="2.3.2.31"/>
    </reaction>
</comment>
<dbReference type="Pfam" id="PF22191">
    <property type="entry name" value="IBR_1"/>
    <property type="match status" value="1"/>
</dbReference>
<dbReference type="PROSITE" id="PS51873">
    <property type="entry name" value="TRIAD"/>
    <property type="match status" value="1"/>
</dbReference>
<accession>A0A9W7XK23</accession>
<evidence type="ECO:0000256" key="9">
    <source>
        <dbReference type="PROSITE-ProRule" id="PRU00175"/>
    </source>
</evidence>
<keyword evidence="5" id="KW-0677">Repeat</keyword>
<dbReference type="PROSITE" id="PS00518">
    <property type="entry name" value="ZF_RING_1"/>
    <property type="match status" value="1"/>
</dbReference>
<dbReference type="SUPFAM" id="SSF57850">
    <property type="entry name" value="RING/U-box"/>
    <property type="match status" value="3"/>
</dbReference>
<feature type="region of interest" description="Disordered" evidence="10">
    <location>
        <begin position="1"/>
        <end position="81"/>
    </location>
</feature>
<dbReference type="Pfam" id="PF01485">
    <property type="entry name" value="IBR"/>
    <property type="match status" value="1"/>
</dbReference>
<dbReference type="SMART" id="SM00647">
    <property type="entry name" value="IBR"/>
    <property type="match status" value="2"/>
</dbReference>
<keyword evidence="7" id="KW-0833">Ubl conjugation pathway</keyword>
<sequence length="564" mass="64901">MYKYESDSDNFMDEDDEFVDYSEEEHDFTDSEFAMDDENSDDNDTEDAGIAHDDRPRRYAETQATQPTQTQNTFSADAGDFEDDFYGIDGAEFEPVISSRGAKRPWEVDFKVYDPDELQAKQEAIVARMEPVLATSRDATTLLLRSYLWKDEPLVEDYLTDPERTLTKAGVAVDQTRPCIQSGDSAFECKICFSEGSDEEYFAPSCGHRYCTTCYKTYLVGHVLGGASWRIKCPTPKCNMLVGEEGARLLLAGDEESLARYNTNLTRSFVNDRDSFVWCPAPNCKYAIECHVPRSALRTTVPSVACICGNQFCFGCQLSDHMPAPCHLASRWLEKCRDDSETSSWIKVNTKECTKCKSTIEKNGGCNHMTCRECRYEFCWVCMGPWSEHGQHFYNCNRFNEESSKEARDSVSETRAQLERYIHYFTRYNNHEQSAKLARKLLATTEKNMEQLQRELTLSWIEVQFLSDAVDVLSICRSTLKWTYVLAFYMKPDNQMIIFENNQSDLEMATEQLNDLVENPTNHGAIEDIKRKIIDKTTYVKSRWETLLSDTTLGLQENRWQFVD</sequence>
<evidence type="ECO:0000256" key="6">
    <source>
        <dbReference type="ARBA" id="ARBA00022771"/>
    </source>
</evidence>
<reference evidence="13" key="1">
    <citation type="submission" date="2022-07" db="EMBL/GenBank/DDBJ databases">
        <title>Phylogenomic reconstructions and comparative analyses of Kickxellomycotina fungi.</title>
        <authorList>
            <person name="Reynolds N.K."/>
            <person name="Stajich J.E."/>
            <person name="Barry K."/>
            <person name="Grigoriev I.V."/>
            <person name="Crous P."/>
            <person name="Smith M.E."/>
        </authorList>
    </citation>
    <scope>NUCLEOTIDE SEQUENCE</scope>
    <source>
        <strain evidence="13">NBRC 105413</strain>
    </source>
</reference>
<keyword evidence="8" id="KW-0862">Zinc</keyword>
<dbReference type="GO" id="GO:0016567">
    <property type="term" value="P:protein ubiquitination"/>
    <property type="evidence" value="ECO:0007669"/>
    <property type="project" value="InterPro"/>
</dbReference>
<dbReference type="InterPro" id="IPR044066">
    <property type="entry name" value="TRIAD_supradom"/>
</dbReference>
<evidence type="ECO:0000256" key="7">
    <source>
        <dbReference type="ARBA" id="ARBA00022786"/>
    </source>
</evidence>
<keyword evidence="3" id="KW-0808">Transferase</keyword>
<feature type="compositionally biased region" description="Basic and acidic residues" evidence="10">
    <location>
        <begin position="49"/>
        <end position="60"/>
    </location>
</feature>
<dbReference type="FunFam" id="1.20.120.1750:FF:000007">
    <property type="entry name" value="RBR-type E3 ubiquitin transferase"/>
    <property type="match status" value="1"/>
</dbReference>
<dbReference type="CDD" id="cd20346">
    <property type="entry name" value="BRcat_RBR_ANKIB1"/>
    <property type="match status" value="1"/>
</dbReference>
<gene>
    <name evidence="13" type="ORF">LPJ64_003472</name>
</gene>